<dbReference type="Proteomes" id="UP000239156">
    <property type="component" value="Unassembled WGS sequence"/>
</dbReference>
<name>A0A2S4ULZ0_9BASI</name>
<evidence type="ECO:0000313" key="2">
    <source>
        <dbReference type="Proteomes" id="UP000239156"/>
    </source>
</evidence>
<accession>A0A2S4ULZ0</accession>
<evidence type="ECO:0000313" key="1">
    <source>
        <dbReference type="EMBL" id="POV98328.1"/>
    </source>
</evidence>
<dbReference type="VEuPathDB" id="FungiDB:PSTT_14503"/>
<sequence>MCCRTNLFISCQRLHKWLRKFIDNVNSPKKQQTYKTKIKTTVAQYYTLQYLPYNSIV</sequence>
<dbReference type="EMBL" id="PKSL01000230">
    <property type="protein sequence ID" value="POV98328.1"/>
    <property type="molecule type" value="Genomic_DNA"/>
</dbReference>
<dbReference type="VEuPathDB" id="FungiDB:PSHT_13723"/>
<organism evidence="1 2">
    <name type="scientific">Puccinia striiformis</name>
    <dbReference type="NCBI Taxonomy" id="27350"/>
    <lineage>
        <taxon>Eukaryota</taxon>
        <taxon>Fungi</taxon>
        <taxon>Dikarya</taxon>
        <taxon>Basidiomycota</taxon>
        <taxon>Pucciniomycotina</taxon>
        <taxon>Pucciniomycetes</taxon>
        <taxon>Pucciniales</taxon>
        <taxon>Pucciniaceae</taxon>
        <taxon>Puccinia</taxon>
    </lineage>
</organism>
<reference evidence="1" key="1">
    <citation type="submission" date="2017-12" db="EMBL/GenBank/DDBJ databases">
        <title>Gene loss provides genomic basis for host adaptation in cereal stripe rust fungi.</title>
        <authorList>
            <person name="Xia C."/>
        </authorList>
    </citation>
    <scope>NUCLEOTIDE SEQUENCE [LARGE SCALE GENOMIC DNA]</scope>
    <source>
        <strain evidence="1">93-210</strain>
    </source>
</reference>
<keyword evidence="2" id="KW-1185">Reference proteome</keyword>
<protein>
    <submittedName>
        <fullName evidence="1">Uncharacterized protein</fullName>
    </submittedName>
</protein>
<comment type="caution">
    <text evidence="1">The sequence shown here is derived from an EMBL/GenBank/DDBJ whole genome shotgun (WGS) entry which is preliminary data.</text>
</comment>
<proteinExistence type="predicted"/>
<gene>
    <name evidence="1" type="ORF">PSTT_14503</name>
</gene>